<evidence type="ECO:0000256" key="1">
    <source>
        <dbReference type="SAM" id="MobiDB-lite"/>
    </source>
</evidence>
<sequence>MAPPGVIERVSRQLRALGALSIDEFLASSLQQASVQPSPILQLRDPGPNHNALDRLTKICAPSADETENATLQFEFVGKQCILTITRPMGESRAYKSVPGCPNDEAARYSAADMAIGHGALEFIQYGDSDESKAVKGTLLVPLTQDEETTSSLTAIQRIDECAQGRATWYTFMDSNQHGAALKIQHTLHNYRVYSSEPNCSTTQQAQERCGELAISEGALEYISEHSKTDVARNTAQPWSLQSFFESLPRPLEEDFGTRNAPQIQPVAWLANVHTQSPGSRFVKTYHALNGRTGHGCLLRLKYTPIDGPPKTYSYLFEPQGTTAKEAKAAVALLALSLGAGNLIRAASAASQALLSPEIRNFTTRFVFSALASETRRVNGGSPVYEYHTVDDAYGCTLNLNPDLTYTVPVQYASRNDARIAVGYLAAQQGALDVLRCDGKPPPSGYTPAFEFPSGGGVPVPAAPAWARKRKNNSLSGPPAKKQKRRRSQSLEEGEVSEIHLNCPPSLQTRGGRSGIPSLTMTFFLSAPQLKEAKSLSHYCSHTGTMLKRLLGTVMSQLCPVGTQACPVGPLESESASAAAYDVDNCGDCESTGEGVVRGHYPGVRGAAGMHGVCQIYSCHHGYTLTDGDCVRSRVRIKATAVKS</sequence>
<gene>
    <name evidence="2" type="ORF">HMN09_01197900</name>
</gene>
<reference evidence="2" key="1">
    <citation type="submission" date="2020-05" db="EMBL/GenBank/DDBJ databases">
        <title>Mycena genomes resolve the evolution of fungal bioluminescence.</title>
        <authorList>
            <person name="Tsai I.J."/>
        </authorList>
    </citation>
    <scope>NUCLEOTIDE SEQUENCE</scope>
    <source>
        <strain evidence="2">110903Hualien_Pintung</strain>
    </source>
</reference>
<name>A0A8H6VYW5_MYCCL</name>
<accession>A0A8H6VYW5</accession>
<proteinExistence type="predicted"/>
<protein>
    <submittedName>
        <fullName evidence="2">Uncharacterized protein</fullName>
    </submittedName>
</protein>
<dbReference type="AlphaFoldDB" id="A0A8H6VYW5"/>
<evidence type="ECO:0000313" key="3">
    <source>
        <dbReference type="Proteomes" id="UP000613580"/>
    </source>
</evidence>
<evidence type="ECO:0000313" key="2">
    <source>
        <dbReference type="EMBL" id="KAF7293199.1"/>
    </source>
</evidence>
<dbReference type="Proteomes" id="UP000613580">
    <property type="component" value="Unassembled WGS sequence"/>
</dbReference>
<dbReference type="EMBL" id="JACAZE010000021">
    <property type="protein sequence ID" value="KAF7293199.1"/>
    <property type="molecule type" value="Genomic_DNA"/>
</dbReference>
<organism evidence="2 3">
    <name type="scientific">Mycena chlorophos</name>
    <name type="common">Agaric fungus</name>
    <name type="synonym">Agaricus chlorophos</name>
    <dbReference type="NCBI Taxonomy" id="658473"/>
    <lineage>
        <taxon>Eukaryota</taxon>
        <taxon>Fungi</taxon>
        <taxon>Dikarya</taxon>
        <taxon>Basidiomycota</taxon>
        <taxon>Agaricomycotina</taxon>
        <taxon>Agaricomycetes</taxon>
        <taxon>Agaricomycetidae</taxon>
        <taxon>Agaricales</taxon>
        <taxon>Marasmiineae</taxon>
        <taxon>Mycenaceae</taxon>
        <taxon>Mycena</taxon>
    </lineage>
</organism>
<keyword evidence="3" id="KW-1185">Reference proteome</keyword>
<comment type="caution">
    <text evidence="2">The sequence shown here is derived from an EMBL/GenBank/DDBJ whole genome shotgun (WGS) entry which is preliminary data.</text>
</comment>
<feature type="region of interest" description="Disordered" evidence="1">
    <location>
        <begin position="469"/>
        <end position="512"/>
    </location>
</feature>
<dbReference type="OrthoDB" id="3254160at2759"/>